<evidence type="ECO:0000313" key="3">
    <source>
        <dbReference type="Proteomes" id="UP001283361"/>
    </source>
</evidence>
<gene>
    <name evidence="2" type="ORF">RRG08_008626</name>
</gene>
<reference evidence="2" key="1">
    <citation type="journal article" date="2023" name="G3 (Bethesda)">
        <title>A reference genome for the long-term kleptoplast-retaining sea slug Elysia crispata morphotype clarki.</title>
        <authorList>
            <person name="Eastman K.E."/>
            <person name="Pendleton A.L."/>
            <person name="Shaikh M.A."/>
            <person name="Suttiyut T."/>
            <person name="Ogas R."/>
            <person name="Tomko P."/>
            <person name="Gavelis G."/>
            <person name="Widhalm J.R."/>
            <person name="Wisecaver J.H."/>
        </authorList>
    </citation>
    <scope>NUCLEOTIDE SEQUENCE</scope>
    <source>
        <strain evidence="2">ECLA1</strain>
    </source>
</reference>
<keyword evidence="3" id="KW-1185">Reference proteome</keyword>
<sequence>MRACLGELSNLGTGRIVNETGGASSVADHSPPPAQTEMGRKDESCSKVEGLVNSRMREHNSDVKQCQVCQNPIEIASTEPSFEERETRSEIDPQRVHNYTLFYRIKRGGGVAPGVIIHVVFARQ</sequence>
<comment type="caution">
    <text evidence="2">The sequence shown here is derived from an EMBL/GenBank/DDBJ whole genome shotgun (WGS) entry which is preliminary data.</text>
</comment>
<dbReference type="AlphaFoldDB" id="A0AAE1B791"/>
<protein>
    <submittedName>
        <fullName evidence="2">Uncharacterized protein</fullName>
    </submittedName>
</protein>
<dbReference type="EMBL" id="JAWDGP010000410">
    <property type="protein sequence ID" value="KAK3800872.1"/>
    <property type="molecule type" value="Genomic_DNA"/>
</dbReference>
<name>A0AAE1B791_9GAST</name>
<feature type="region of interest" description="Disordered" evidence="1">
    <location>
        <begin position="16"/>
        <end position="45"/>
    </location>
</feature>
<organism evidence="2 3">
    <name type="scientific">Elysia crispata</name>
    <name type="common">lettuce slug</name>
    <dbReference type="NCBI Taxonomy" id="231223"/>
    <lineage>
        <taxon>Eukaryota</taxon>
        <taxon>Metazoa</taxon>
        <taxon>Spiralia</taxon>
        <taxon>Lophotrochozoa</taxon>
        <taxon>Mollusca</taxon>
        <taxon>Gastropoda</taxon>
        <taxon>Heterobranchia</taxon>
        <taxon>Euthyneura</taxon>
        <taxon>Panpulmonata</taxon>
        <taxon>Sacoglossa</taxon>
        <taxon>Placobranchoidea</taxon>
        <taxon>Plakobranchidae</taxon>
        <taxon>Elysia</taxon>
    </lineage>
</organism>
<proteinExistence type="predicted"/>
<dbReference type="Proteomes" id="UP001283361">
    <property type="component" value="Unassembled WGS sequence"/>
</dbReference>
<evidence type="ECO:0000256" key="1">
    <source>
        <dbReference type="SAM" id="MobiDB-lite"/>
    </source>
</evidence>
<evidence type="ECO:0000313" key="2">
    <source>
        <dbReference type="EMBL" id="KAK3800872.1"/>
    </source>
</evidence>
<accession>A0AAE1B791</accession>